<evidence type="ECO:0000313" key="1">
    <source>
        <dbReference type="EMBL" id="UWP60078.1"/>
    </source>
</evidence>
<accession>A0ABY5VKM3</accession>
<evidence type="ECO:0000313" key="2">
    <source>
        <dbReference type="Proteomes" id="UP001060164"/>
    </source>
</evidence>
<reference evidence="1" key="1">
    <citation type="journal article" date="2022" name="Cell">
        <title>Design, construction, and in vivo augmentation of a complex gut microbiome.</title>
        <authorList>
            <person name="Cheng A.G."/>
            <person name="Ho P.Y."/>
            <person name="Aranda-Diaz A."/>
            <person name="Jain S."/>
            <person name="Yu F.B."/>
            <person name="Meng X."/>
            <person name="Wang M."/>
            <person name="Iakiviak M."/>
            <person name="Nagashima K."/>
            <person name="Zhao A."/>
            <person name="Murugkar P."/>
            <person name="Patil A."/>
            <person name="Atabakhsh K."/>
            <person name="Weakley A."/>
            <person name="Yan J."/>
            <person name="Brumbaugh A.R."/>
            <person name="Higginbottom S."/>
            <person name="Dimas A."/>
            <person name="Shiver A.L."/>
            <person name="Deutschbauer A."/>
            <person name="Neff N."/>
            <person name="Sonnenburg J.L."/>
            <person name="Huang K.C."/>
            <person name="Fischbach M.A."/>
        </authorList>
    </citation>
    <scope>NUCLEOTIDE SEQUENCE</scope>
    <source>
        <strain evidence="1">DSM 19829</strain>
    </source>
</reference>
<dbReference type="EMBL" id="CP102290">
    <property type="protein sequence ID" value="UWP60078.1"/>
    <property type="molecule type" value="Genomic_DNA"/>
</dbReference>
<gene>
    <name evidence="1" type="ORF">NQ502_03195</name>
</gene>
<dbReference type="RefSeq" id="WP_044983452.1">
    <property type="nucleotide sequence ID" value="NZ_CABLBR010000026.1"/>
</dbReference>
<dbReference type="Gene3D" id="3.20.20.210">
    <property type="match status" value="1"/>
</dbReference>
<dbReference type="Proteomes" id="UP001060164">
    <property type="component" value="Chromosome"/>
</dbReference>
<dbReference type="InterPro" id="IPR038071">
    <property type="entry name" value="UROD/MetE-like_sf"/>
</dbReference>
<dbReference type="SUPFAM" id="SSF51726">
    <property type="entry name" value="UROD/MetE-like"/>
    <property type="match status" value="1"/>
</dbReference>
<sequence>MRIDKGYWGNWITEGWPIEEVKVSEKDKRILQDLAKEFRALCDRPQEEEKIRLWKDHNDLKPTRPLLLVDMENGWNEAVRFDRDIKCEGYMAQDWEMWFRKEIFWATQLKDDKPLTPVFYLPHRAVNTEWGIGENKTEIDKDDKNKAYSWVATMKDMDDEEFEAMDVEKSIEDPVVIVDEKATNAALELAREIFDGIVEVKMRTWWFWSSHIALAYANFRGLDGLMYDFYDFPEKVHEIFTKLTNGYIKKLQFLEEQNLLYCNTDNTFVGSGGLGLTDSLGSDQDRVTLKSMWGLCEAQECGDISPEMFSEFIYPYHKQAAELFGLNCYACCEGIDTKWQWISQIPNMRRISVSQWSDMAKMSEYLKDDYVYSYKANSAHVTVPDMNEDVIRTELRRMYEKTRENQNHVEVVLKDLHTISNKPEQVIRWVEIAREELERAY</sequence>
<keyword evidence="2" id="KW-1185">Reference proteome</keyword>
<name>A0ABY5VKM3_9FIRM</name>
<protein>
    <submittedName>
        <fullName evidence="1">Uroporphyrinogen decarboxylase family protein</fullName>
    </submittedName>
</protein>
<proteinExistence type="predicted"/>
<organism evidence="1 2">
    <name type="scientific">Ruminococcus gauvreauii</name>
    <dbReference type="NCBI Taxonomy" id="438033"/>
    <lineage>
        <taxon>Bacteria</taxon>
        <taxon>Bacillati</taxon>
        <taxon>Bacillota</taxon>
        <taxon>Clostridia</taxon>
        <taxon>Eubacteriales</taxon>
        <taxon>Oscillospiraceae</taxon>
        <taxon>Ruminococcus</taxon>
    </lineage>
</organism>